<comment type="caution">
    <text evidence="2">The sequence shown here is derived from an EMBL/GenBank/DDBJ whole genome shotgun (WGS) entry which is preliminary data.</text>
</comment>
<protein>
    <submittedName>
        <fullName evidence="2">Uncharacterized protein</fullName>
    </submittedName>
</protein>
<evidence type="ECO:0000256" key="1">
    <source>
        <dbReference type="SAM" id="MobiDB-lite"/>
    </source>
</evidence>
<accession>A0A8H6NGS7</accession>
<evidence type="ECO:0000313" key="3">
    <source>
        <dbReference type="Proteomes" id="UP000654918"/>
    </source>
</evidence>
<dbReference type="Proteomes" id="UP000654918">
    <property type="component" value="Unassembled WGS sequence"/>
</dbReference>
<evidence type="ECO:0000313" key="2">
    <source>
        <dbReference type="EMBL" id="KAF6831946.1"/>
    </source>
</evidence>
<gene>
    <name evidence="2" type="ORF">CPLU01_06463</name>
</gene>
<reference evidence="2" key="1">
    <citation type="journal article" date="2020" name="Phytopathology">
        <title>Genome Sequence Resources of Colletotrichum truncatum, C. plurivorum, C. musicola, and C. sojae: Four Species Pathogenic to Soybean (Glycine max).</title>
        <authorList>
            <person name="Rogerio F."/>
            <person name="Boufleur T.R."/>
            <person name="Ciampi-Guillardi M."/>
            <person name="Sukno S.A."/>
            <person name="Thon M.R."/>
            <person name="Massola Junior N.S."/>
            <person name="Baroncelli R."/>
        </authorList>
    </citation>
    <scope>NUCLEOTIDE SEQUENCE</scope>
    <source>
        <strain evidence="2">LFN00145</strain>
    </source>
</reference>
<keyword evidence="3" id="KW-1185">Reference proteome</keyword>
<name>A0A8H6NGS7_9PEZI</name>
<organism evidence="2 3">
    <name type="scientific">Colletotrichum plurivorum</name>
    <dbReference type="NCBI Taxonomy" id="2175906"/>
    <lineage>
        <taxon>Eukaryota</taxon>
        <taxon>Fungi</taxon>
        <taxon>Dikarya</taxon>
        <taxon>Ascomycota</taxon>
        <taxon>Pezizomycotina</taxon>
        <taxon>Sordariomycetes</taxon>
        <taxon>Hypocreomycetidae</taxon>
        <taxon>Glomerellales</taxon>
        <taxon>Glomerellaceae</taxon>
        <taxon>Colletotrichum</taxon>
        <taxon>Colletotrichum orchidearum species complex</taxon>
    </lineage>
</organism>
<feature type="region of interest" description="Disordered" evidence="1">
    <location>
        <begin position="89"/>
        <end position="143"/>
    </location>
</feature>
<dbReference type="EMBL" id="WIGO01000075">
    <property type="protein sequence ID" value="KAF6831946.1"/>
    <property type="molecule type" value="Genomic_DNA"/>
</dbReference>
<dbReference type="AlphaFoldDB" id="A0A8H6NGS7"/>
<proteinExistence type="predicted"/>
<sequence length="143" mass="15450">MHSPRASFTLAVALDEPKLPSRRQAGPKSSPDQLLLCRRILVVSASTAPLLDASAACGWSDIARTKGATSCHGADGTLVDLVEGLRKRKSSTKLPEHVPRRPSLASRVRSARLQRTGARHADFPMCIPLERKPRASAPVERTP</sequence>